<dbReference type="Pfam" id="PF24883">
    <property type="entry name" value="NPHP3_N"/>
    <property type="match status" value="1"/>
</dbReference>
<evidence type="ECO:0000256" key="2">
    <source>
        <dbReference type="PROSITE-ProRule" id="PRU00023"/>
    </source>
</evidence>
<dbReference type="AlphaFoldDB" id="A0AAE8SJ60"/>
<dbReference type="EMBL" id="ONZP01000244">
    <property type="protein sequence ID" value="SPJ78846.1"/>
    <property type="molecule type" value="Genomic_DNA"/>
</dbReference>
<dbReference type="PANTHER" id="PTHR10039">
    <property type="entry name" value="AMELOGENIN"/>
    <property type="match status" value="1"/>
</dbReference>
<dbReference type="PROSITE" id="PS50297">
    <property type="entry name" value="ANK_REP_REGION"/>
    <property type="match status" value="2"/>
</dbReference>
<dbReference type="InterPro" id="IPR036770">
    <property type="entry name" value="Ankyrin_rpt-contain_sf"/>
</dbReference>
<feature type="repeat" description="ANK" evidence="2">
    <location>
        <begin position="734"/>
        <end position="766"/>
    </location>
</feature>
<evidence type="ECO:0000313" key="5">
    <source>
        <dbReference type="Proteomes" id="UP001187734"/>
    </source>
</evidence>
<dbReference type="SUPFAM" id="SSF48403">
    <property type="entry name" value="Ankyrin repeat"/>
    <property type="match status" value="1"/>
</dbReference>
<keyword evidence="1" id="KW-0677">Repeat</keyword>
<dbReference type="Gene3D" id="1.25.40.20">
    <property type="entry name" value="Ankyrin repeat-containing domain"/>
    <property type="match status" value="2"/>
</dbReference>
<dbReference type="PROSITE" id="PS50837">
    <property type="entry name" value="NACHT"/>
    <property type="match status" value="1"/>
</dbReference>
<dbReference type="Pfam" id="PF12796">
    <property type="entry name" value="Ank_2"/>
    <property type="match status" value="2"/>
</dbReference>
<gene>
    <name evidence="4" type="ORF">FTOL_07237</name>
</gene>
<keyword evidence="2" id="KW-0040">ANK repeat</keyword>
<dbReference type="InterPro" id="IPR027417">
    <property type="entry name" value="P-loop_NTPase"/>
</dbReference>
<dbReference type="SUPFAM" id="SSF52540">
    <property type="entry name" value="P-loop containing nucleoside triphosphate hydrolases"/>
    <property type="match status" value="1"/>
</dbReference>
<organism evidence="4 5">
    <name type="scientific">Fusarium torulosum</name>
    <dbReference type="NCBI Taxonomy" id="33205"/>
    <lineage>
        <taxon>Eukaryota</taxon>
        <taxon>Fungi</taxon>
        <taxon>Dikarya</taxon>
        <taxon>Ascomycota</taxon>
        <taxon>Pezizomycotina</taxon>
        <taxon>Sordariomycetes</taxon>
        <taxon>Hypocreomycetidae</taxon>
        <taxon>Hypocreales</taxon>
        <taxon>Nectriaceae</taxon>
        <taxon>Fusarium</taxon>
    </lineage>
</organism>
<dbReference type="InterPro" id="IPR007111">
    <property type="entry name" value="NACHT_NTPase"/>
</dbReference>
<dbReference type="PANTHER" id="PTHR10039:SF15">
    <property type="entry name" value="NACHT DOMAIN-CONTAINING PROTEIN"/>
    <property type="match status" value="1"/>
</dbReference>
<dbReference type="Proteomes" id="UP001187734">
    <property type="component" value="Unassembled WGS sequence"/>
</dbReference>
<evidence type="ECO:0000313" key="4">
    <source>
        <dbReference type="EMBL" id="SPJ78846.1"/>
    </source>
</evidence>
<dbReference type="InterPro" id="IPR002110">
    <property type="entry name" value="Ankyrin_rpt"/>
</dbReference>
<accession>A0AAE8SJ60</accession>
<protein>
    <recommendedName>
        <fullName evidence="3">NACHT domain-containing protein</fullName>
    </recommendedName>
</protein>
<sequence length="1084" mass="120664">MADPLSIAASIAGVLALAGTVIHRTYRYGSDVKGAPEDIANFLRELTITTGLLAALKTLAENDAQMKSPNLASNGSLASICGKHGALELCRKTLESVCKDLDSHESLPPQSKRQMVERLTGRLRWPFQKERTKELVEQLERQKGAFTLALAIDHSHSLNEFRDGFASFVQQDDERRRDEKLKQLLEWLCPVDIEKHHTNTSIIQQPQTTTWFTDGEELQKLVDGDYRALWVHGKPGSGKTVLFSSIVNKMRNERPQSSGLAYFYCDYRDPRSRNTITILGGLLKCLARQSKEVADGLAKAFGAKCRPNGQGDDLSLHDLKGALTTASRHFADVLILVDALDEAQDREALISFLHELVTTPGNPFKLVVTSRREIDIEAEFGSFPSMELDEDTNKADIHLYVSTQIEQRVRKGTFRIRDTTLKEAIILQLADHSGGLFQWAKSQLDNLFLLRSDEEVQSFLDSVETPLGTVYERTLRRLQMRPAADNQVIKSAFQSLAACLRPPTSAEFLYMIQNDCFSCDATLLKSKLSFENIPNLFQGLLEINPETKALQFSHYSIHEFLTSSQLQDTSLREYSVKEKHTHERLARLCVKALMSHDLEPSTPFYDYAAALWMEHARRAGSSTELDSEIARFLSEGQFSDWRDSSSFANWMTYSEEKKTVSFRNKYDPSKAFLQALILGRESVTAQLINNGLHHIRDSHGYTVPIVDAVIRGASKELIGKLIESGSDVEDVRFGDQTALTWAVQKEDKELISFLLDKGADVNKIIDKDQVGGSAFNQALLHGSSDIVSFLIMKGADVRQPVSHVGTAIQVAVSERRMDILKVVLQNSGDVRESKGQYGTVLHLAVEQQDIDNELVVRLLFDHGAEEVINTTLPNTGSALHHAIACNASPRLVNLLLDKGADPNLESAPSTNPLHRAILNNDVITVDTLIRKGATGYSEYGPFKSALECAAFAGHEGVFRRILEFNATKGQTSIEFSRVLQRAIIKGHFTILTRLLQEAGKTQVRDEHGWNPFACALHVKSDRTLTLLEQGQDLADAVNAGETALSPTKWVLENLPDCYRSLVQSEHSKLQFSGTLCSPSRSATC</sequence>
<dbReference type="InterPro" id="IPR056884">
    <property type="entry name" value="NPHP3-like_N"/>
</dbReference>
<keyword evidence="5" id="KW-1185">Reference proteome</keyword>
<evidence type="ECO:0000256" key="1">
    <source>
        <dbReference type="ARBA" id="ARBA00022737"/>
    </source>
</evidence>
<dbReference type="Gene3D" id="3.40.50.300">
    <property type="entry name" value="P-loop containing nucleotide triphosphate hydrolases"/>
    <property type="match status" value="1"/>
</dbReference>
<evidence type="ECO:0000259" key="3">
    <source>
        <dbReference type="PROSITE" id="PS50837"/>
    </source>
</evidence>
<comment type="caution">
    <text evidence="4">The sequence shown here is derived from an EMBL/GenBank/DDBJ whole genome shotgun (WGS) entry which is preliminary data.</text>
</comment>
<feature type="repeat" description="ANK" evidence="2">
    <location>
        <begin position="836"/>
        <end position="865"/>
    </location>
</feature>
<proteinExistence type="predicted"/>
<reference evidence="4" key="1">
    <citation type="submission" date="2018-03" db="EMBL/GenBank/DDBJ databases">
        <authorList>
            <person name="Guldener U."/>
        </authorList>
    </citation>
    <scope>NUCLEOTIDE SEQUENCE</scope>
</reference>
<name>A0AAE8SJ60_9HYPO</name>
<dbReference type="PROSITE" id="PS50088">
    <property type="entry name" value="ANK_REPEAT"/>
    <property type="match status" value="3"/>
</dbReference>
<feature type="domain" description="NACHT" evidence="3">
    <location>
        <begin position="227"/>
        <end position="371"/>
    </location>
</feature>
<feature type="repeat" description="ANK" evidence="2">
    <location>
        <begin position="874"/>
        <end position="907"/>
    </location>
</feature>
<dbReference type="SMART" id="SM00248">
    <property type="entry name" value="ANK"/>
    <property type="match status" value="7"/>
</dbReference>